<evidence type="ECO:0000256" key="4">
    <source>
        <dbReference type="ARBA" id="ARBA00022833"/>
    </source>
</evidence>
<evidence type="ECO:0000256" key="1">
    <source>
        <dbReference type="ARBA" id="ARBA00004123"/>
    </source>
</evidence>
<keyword evidence="3" id="KW-0863">Zinc-finger</keyword>
<dbReference type="GO" id="GO:0008270">
    <property type="term" value="F:zinc ion binding"/>
    <property type="evidence" value="ECO:0007669"/>
    <property type="project" value="UniProtKB-KW"/>
</dbReference>
<protein>
    <recommendedName>
        <fullName evidence="8">Transposase</fullName>
    </recommendedName>
</protein>
<dbReference type="SUPFAM" id="SSF53098">
    <property type="entry name" value="Ribonuclease H-like"/>
    <property type="match status" value="1"/>
</dbReference>
<organism evidence="6 7">
    <name type="scientific">Tilletia walkeri</name>
    <dbReference type="NCBI Taxonomy" id="117179"/>
    <lineage>
        <taxon>Eukaryota</taxon>
        <taxon>Fungi</taxon>
        <taxon>Dikarya</taxon>
        <taxon>Basidiomycota</taxon>
        <taxon>Ustilaginomycotina</taxon>
        <taxon>Exobasidiomycetes</taxon>
        <taxon>Tilletiales</taxon>
        <taxon>Tilletiaceae</taxon>
        <taxon>Tilletia</taxon>
    </lineage>
</organism>
<dbReference type="GO" id="GO:0005634">
    <property type="term" value="C:nucleus"/>
    <property type="evidence" value="ECO:0007669"/>
    <property type="project" value="UniProtKB-SubCell"/>
</dbReference>
<reference evidence="6" key="2">
    <citation type="journal article" date="2019" name="IMA Fungus">
        <title>Genome sequencing and comparison of five Tilletia species to identify candidate genes for the detection of regulated species infecting wheat.</title>
        <authorList>
            <person name="Nguyen H.D.T."/>
            <person name="Sultana T."/>
            <person name="Kesanakurti P."/>
            <person name="Hambleton S."/>
        </authorList>
    </citation>
    <scope>NUCLEOTIDE SEQUENCE</scope>
    <source>
        <strain evidence="6">DAOMC 236422</strain>
    </source>
</reference>
<keyword evidence="4" id="KW-0862">Zinc</keyword>
<name>A0A8X7T2A2_9BASI</name>
<reference evidence="6" key="1">
    <citation type="submission" date="2016-04" db="EMBL/GenBank/DDBJ databases">
        <authorList>
            <person name="Nguyen H.D."/>
            <person name="Samba Siva P."/>
            <person name="Cullis J."/>
            <person name="Levesque C.A."/>
            <person name="Hambleton S."/>
        </authorList>
    </citation>
    <scope>NUCLEOTIDE SEQUENCE</scope>
    <source>
        <strain evidence="6">DAOMC 236422</strain>
    </source>
</reference>
<keyword evidence="7" id="KW-1185">Reference proteome</keyword>
<keyword evidence="5" id="KW-0539">Nucleus</keyword>
<sequence>MEARQVAVGWVSEEARPLEVLSDKWFKRFLPEDRRAVVPTPKTTSKDVGNTYFAMQEVLIDRLGRIDGAIHLALDIWTSPNGHSFLGVIGCWHESGVAQRHVLDMITFTERHTAENTSNLILKLAKRLRIEDKIWFISGDNASTNTAMMRILGSNESLPRVQGE</sequence>
<dbReference type="InterPro" id="IPR052035">
    <property type="entry name" value="ZnF_BED_domain_contain"/>
</dbReference>
<dbReference type="Proteomes" id="UP000078113">
    <property type="component" value="Unassembled WGS sequence"/>
</dbReference>
<comment type="caution">
    <text evidence="6">The sequence shown here is derived from an EMBL/GenBank/DDBJ whole genome shotgun (WGS) entry which is preliminary data.</text>
</comment>
<keyword evidence="2" id="KW-0479">Metal-binding</keyword>
<proteinExistence type="predicted"/>
<evidence type="ECO:0008006" key="8">
    <source>
        <dbReference type="Google" id="ProtNLM"/>
    </source>
</evidence>
<dbReference type="InterPro" id="IPR012337">
    <property type="entry name" value="RNaseH-like_sf"/>
</dbReference>
<evidence type="ECO:0000256" key="5">
    <source>
        <dbReference type="ARBA" id="ARBA00023242"/>
    </source>
</evidence>
<evidence type="ECO:0000313" key="7">
    <source>
        <dbReference type="Proteomes" id="UP000078113"/>
    </source>
</evidence>
<comment type="subcellular location">
    <subcellularLocation>
        <location evidence="1">Nucleus</location>
    </subcellularLocation>
</comment>
<evidence type="ECO:0000256" key="2">
    <source>
        <dbReference type="ARBA" id="ARBA00022723"/>
    </source>
</evidence>
<accession>A0A8X7T2A2</accession>
<dbReference type="PANTHER" id="PTHR46481">
    <property type="entry name" value="ZINC FINGER BED DOMAIN-CONTAINING PROTEIN 4"/>
    <property type="match status" value="1"/>
</dbReference>
<gene>
    <name evidence="6" type="ORF">A4X09_0g6538</name>
</gene>
<evidence type="ECO:0000313" key="6">
    <source>
        <dbReference type="EMBL" id="KAE8265770.1"/>
    </source>
</evidence>
<dbReference type="EMBL" id="LWDG02000429">
    <property type="protein sequence ID" value="KAE8265770.1"/>
    <property type="molecule type" value="Genomic_DNA"/>
</dbReference>
<evidence type="ECO:0000256" key="3">
    <source>
        <dbReference type="ARBA" id="ARBA00022771"/>
    </source>
</evidence>
<dbReference type="AlphaFoldDB" id="A0A8X7T2A2"/>
<dbReference type="PANTHER" id="PTHR46481:SF10">
    <property type="entry name" value="ZINC FINGER BED DOMAIN-CONTAINING PROTEIN 39"/>
    <property type="match status" value="1"/>
</dbReference>